<reference evidence="1 2" key="1">
    <citation type="submission" date="2018-10" db="EMBL/GenBank/DDBJ databases">
        <title>Phylogenomics of Brevibacillus.</title>
        <authorList>
            <person name="Dunlap C."/>
        </authorList>
    </citation>
    <scope>NUCLEOTIDE SEQUENCE [LARGE SCALE GENOMIC DNA]</scope>
    <source>
        <strain evidence="1 2">JCM 12215</strain>
    </source>
</reference>
<gene>
    <name evidence="1" type="ORF">EDM52_12585</name>
</gene>
<protein>
    <submittedName>
        <fullName evidence="1">Uncharacterized protein</fullName>
    </submittedName>
</protein>
<organism evidence="1 2">
    <name type="scientific">Brevibacillus invocatus</name>
    <dbReference type="NCBI Taxonomy" id="173959"/>
    <lineage>
        <taxon>Bacteria</taxon>
        <taxon>Bacillati</taxon>
        <taxon>Bacillota</taxon>
        <taxon>Bacilli</taxon>
        <taxon>Bacillales</taxon>
        <taxon>Paenibacillaceae</taxon>
        <taxon>Brevibacillus</taxon>
    </lineage>
</organism>
<dbReference type="Proteomes" id="UP000282028">
    <property type="component" value="Unassembled WGS sequence"/>
</dbReference>
<dbReference type="OrthoDB" id="2469114at2"/>
<evidence type="ECO:0000313" key="1">
    <source>
        <dbReference type="EMBL" id="RNB73408.1"/>
    </source>
</evidence>
<evidence type="ECO:0000313" key="2">
    <source>
        <dbReference type="Proteomes" id="UP000282028"/>
    </source>
</evidence>
<dbReference type="AlphaFoldDB" id="A0A3M8CCR1"/>
<sequence>MTSPFESFHSPLSWQQVALLLDTVEYFEEALKWLSIPDEQGASVAVPLTGDTLRVMLAALSEDDAYSRQLFSFGWLPGENEDTGTLQVGLPTGEVVEKSVVLSQFSPV</sequence>
<proteinExistence type="predicted"/>
<dbReference type="EMBL" id="RHHR01000019">
    <property type="protein sequence ID" value="RNB73408.1"/>
    <property type="molecule type" value="Genomic_DNA"/>
</dbReference>
<name>A0A3M8CCR1_9BACL</name>
<accession>A0A3M8CCR1</accession>
<keyword evidence="2" id="KW-1185">Reference proteome</keyword>
<comment type="caution">
    <text evidence="1">The sequence shown here is derived from an EMBL/GenBank/DDBJ whole genome shotgun (WGS) entry which is preliminary data.</text>
</comment>